<gene>
    <name evidence="3" type="ORF">SCAR479_04544</name>
</gene>
<keyword evidence="2" id="KW-0472">Membrane</keyword>
<dbReference type="Proteomes" id="UP001465668">
    <property type="component" value="Unassembled WGS sequence"/>
</dbReference>
<reference evidence="3 4" key="1">
    <citation type="submission" date="2024-02" db="EMBL/GenBank/DDBJ databases">
        <title>First draft genome assembly of two strains of Seiridium cardinale.</title>
        <authorList>
            <person name="Emiliani G."/>
            <person name="Scali E."/>
        </authorList>
    </citation>
    <scope>NUCLEOTIDE SEQUENCE [LARGE SCALE GENOMIC DNA]</scope>
    <source>
        <strain evidence="3 4">BM-138-000479</strain>
    </source>
</reference>
<accession>A0ABR2XXR4</accession>
<feature type="transmembrane region" description="Helical" evidence="2">
    <location>
        <begin position="114"/>
        <end position="137"/>
    </location>
</feature>
<feature type="region of interest" description="Disordered" evidence="1">
    <location>
        <begin position="143"/>
        <end position="164"/>
    </location>
</feature>
<name>A0ABR2XXR4_9PEZI</name>
<feature type="compositionally biased region" description="Basic and acidic residues" evidence="1">
    <location>
        <begin position="18"/>
        <end position="39"/>
    </location>
</feature>
<evidence type="ECO:0000313" key="4">
    <source>
        <dbReference type="Proteomes" id="UP001465668"/>
    </source>
</evidence>
<evidence type="ECO:0000256" key="1">
    <source>
        <dbReference type="SAM" id="MobiDB-lite"/>
    </source>
</evidence>
<comment type="caution">
    <text evidence="3">The sequence shown here is derived from an EMBL/GenBank/DDBJ whole genome shotgun (WGS) entry which is preliminary data.</text>
</comment>
<organism evidence="3 4">
    <name type="scientific">Seiridium cardinale</name>
    <dbReference type="NCBI Taxonomy" id="138064"/>
    <lineage>
        <taxon>Eukaryota</taxon>
        <taxon>Fungi</taxon>
        <taxon>Dikarya</taxon>
        <taxon>Ascomycota</taxon>
        <taxon>Pezizomycotina</taxon>
        <taxon>Sordariomycetes</taxon>
        <taxon>Xylariomycetidae</taxon>
        <taxon>Amphisphaeriales</taxon>
        <taxon>Sporocadaceae</taxon>
        <taxon>Seiridium</taxon>
    </lineage>
</organism>
<sequence length="193" mass="21055">MNAASQTGSTAMAPSHPGPDDQKYDDGPELAPRRMDPRAAPEVVVASDEQYYLQLDKRVMSDQTRSISPSGAVVDRQFDPKRQAKSSASPELDTSHTSKPAERWGFFRSRQIRWVVVGIIIVLVIAIGLGVGLGLGLRHQKQTLQNPSNPTVPPSSSPTTTPTTCTDGIRYCGWSLIQAMGKRLVTIHPKTYT</sequence>
<feature type="region of interest" description="Disordered" evidence="1">
    <location>
        <begin position="1"/>
        <end position="42"/>
    </location>
</feature>
<dbReference type="EMBL" id="JARVKM010000015">
    <property type="protein sequence ID" value="KAK9778522.1"/>
    <property type="molecule type" value="Genomic_DNA"/>
</dbReference>
<keyword evidence="2" id="KW-0812">Transmembrane</keyword>
<proteinExistence type="predicted"/>
<evidence type="ECO:0000256" key="2">
    <source>
        <dbReference type="SAM" id="Phobius"/>
    </source>
</evidence>
<keyword evidence="4" id="KW-1185">Reference proteome</keyword>
<feature type="compositionally biased region" description="Polar residues" evidence="1">
    <location>
        <begin position="1"/>
        <end position="12"/>
    </location>
</feature>
<protein>
    <submittedName>
        <fullName evidence="3">Uncharacterized protein</fullName>
    </submittedName>
</protein>
<feature type="region of interest" description="Disordered" evidence="1">
    <location>
        <begin position="63"/>
        <end position="99"/>
    </location>
</feature>
<evidence type="ECO:0000313" key="3">
    <source>
        <dbReference type="EMBL" id="KAK9778522.1"/>
    </source>
</evidence>
<keyword evidence="2" id="KW-1133">Transmembrane helix</keyword>